<keyword evidence="2" id="KW-1185">Reference proteome</keyword>
<proteinExistence type="predicted"/>
<reference evidence="1" key="1">
    <citation type="submission" date="2021-02" db="EMBL/GenBank/DDBJ databases">
        <authorList>
            <consortium name="DOE Joint Genome Institute"/>
            <person name="Ahrendt S."/>
            <person name="Looney B.P."/>
            <person name="Miyauchi S."/>
            <person name="Morin E."/>
            <person name="Drula E."/>
            <person name="Courty P.E."/>
            <person name="Chicoki N."/>
            <person name="Fauchery L."/>
            <person name="Kohler A."/>
            <person name="Kuo A."/>
            <person name="Labutti K."/>
            <person name="Pangilinan J."/>
            <person name="Lipzen A."/>
            <person name="Riley R."/>
            <person name="Andreopoulos W."/>
            <person name="He G."/>
            <person name="Johnson J."/>
            <person name="Barry K.W."/>
            <person name="Grigoriev I.V."/>
            <person name="Nagy L."/>
            <person name="Hibbett D."/>
            <person name="Henrissat B."/>
            <person name="Matheny P.B."/>
            <person name="Labbe J."/>
            <person name="Martin F."/>
        </authorList>
    </citation>
    <scope>NUCLEOTIDE SEQUENCE</scope>
    <source>
        <strain evidence="1">FP105234-sp</strain>
    </source>
</reference>
<gene>
    <name evidence="1" type="ORF">FA95DRAFT_1035708</name>
</gene>
<evidence type="ECO:0000313" key="1">
    <source>
        <dbReference type="EMBL" id="KAI0039316.1"/>
    </source>
</evidence>
<accession>A0ACB8R6V1</accession>
<reference evidence="1" key="2">
    <citation type="journal article" date="2022" name="New Phytol.">
        <title>Evolutionary transition to the ectomycorrhizal habit in the genomes of a hyperdiverse lineage of mushroom-forming fungi.</title>
        <authorList>
            <person name="Looney B."/>
            <person name="Miyauchi S."/>
            <person name="Morin E."/>
            <person name="Drula E."/>
            <person name="Courty P.E."/>
            <person name="Kohler A."/>
            <person name="Kuo A."/>
            <person name="LaButti K."/>
            <person name="Pangilinan J."/>
            <person name="Lipzen A."/>
            <person name="Riley R."/>
            <person name="Andreopoulos W."/>
            <person name="He G."/>
            <person name="Johnson J."/>
            <person name="Nolan M."/>
            <person name="Tritt A."/>
            <person name="Barry K.W."/>
            <person name="Grigoriev I.V."/>
            <person name="Nagy L.G."/>
            <person name="Hibbett D."/>
            <person name="Henrissat B."/>
            <person name="Matheny P.B."/>
            <person name="Labbe J."/>
            <person name="Martin F.M."/>
        </authorList>
    </citation>
    <scope>NUCLEOTIDE SEQUENCE</scope>
    <source>
        <strain evidence="1">FP105234-sp</strain>
    </source>
</reference>
<evidence type="ECO:0000313" key="2">
    <source>
        <dbReference type="Proteomes" id="UP000814033"/>
    </source>
</evidence>
<organism evidence="1 2">
    <name type="scientific">Auriscalpium vulgare</name>
    <dbReference type="NCBI Taxonomy" id="40419"/>
    <lineage>
        <taxon>Eukaryota</taxon>
        <taxon>Fungi</taxon>
        <taxon>Dikarya</taxon>
        <taxon>Basidiomycota</taxon>
        <taxon>Agaricomycotina</taxon>
        <taxon>Agaricomycetes</taxon>
        <taxon>Russulales</taxon>
        <taxon>Auriscalpiaceae</taxon>
        <taxon>Auriscalpium</taxon>
    </lineage>
</organism>
<dbReference type="Proteomes" id="UP000814033">
    <property type="component" value="Unassembled WGS sequence"/>
</dbReference>
<comment type="caution">
    <text evidence="1">The sequence shown here is derived from an EMBL/GenBank/DDBJ whole genome shotgun (WGS) entry which is preliminary data.</text>
</comment>
<sequence length="511" mass="57654">MSKPSSSEEPRIVIIGAGLGGISTALALKTQLKFEGFTIYEKGSGVGGVWRENTYPGCGSDVPAHWYSLSTALNPNWTSYYSSQSEILAYWQDLWTRHSLAAHTSFSTEVVSATWDASRQHYDVLLEDRTTGAQRTERANVVVWAAGGPFQEPLYPKDLPGAANFKGPVWHSARWRHDVELKGKRVGVIGNGCSAAQFIPVISEEPTVEVINFCRTPQWYVPRYDYSASVKWIFAHVPFVMKAYRAFVMATSDIRYLALRRTGTRIQRQAREKLTQYVKETAPEKYHAQLIPEYPPGCRRMIIDPSYLASLHRPNVDLNWTGIDSIVEDGIRLKTGEVIKLDVIILSTGFSLVPPRLDIRGSKDVLLSEHFKAHEGAAAYLGLSVPGFPNFFMLPGPNSGGGHASLIFVEEVQIQHALQLIKPILQHKAQSFEVREDVTNKYNKWLQEGLAKTVWTHCTSYYRGDNKDGKNVTNFAGPVTLFWWLARKPRIADYIATGAEVFLSQRWWKWW</sequence>
<name>A0ACB8R6V1_9AGAM</name>
<dbReference type="EMBL" id="MU276321">
    <property type="protein sequence ID" value="KAI0039316.1"/>
    <property type="molecule type" value="Genomic_DNA"/>
</dbReference>
<protein>
    <submittedName>
        <fullName evidence="1">FAD/NAD(P)-binding domain-containing protein</fullName>
    </submittedName>
</protein>